<dbReference type="SUPFAM" id="SSF54523">
    <property type="entry name" value="Pili subunits"/>
    <property type="match status" value="1"/>
</dbReference>
<dbReference type="InterPro" id="IPR045584">
    <property type="entry name" value="Pilin-like"/>
</dbReference>
<dbReference type="Proteomes" id="UP000515598">
    <property type="component" value="Chromosome"/>
</dbReference>
<keyword evidence="1" id="KW-1133">Transmembrane helix</keyword>
<sequence>MRLNRRATMAGLSLVELMIALVISLVLMLGVVQVFMASQAASRLSEGASRVQENARFALDFLERDIRMAGHMGCVNDQAHVVKNQGDPVSHLGASSGDGSPLDFSVSIQGFDAPGTAPGGRLALGATWSAPSALPAAITRLSPAPAGGSDVLVLRYLAPEGVPVTGISSSGGNALLDMDSTRVARLTSGGVAAPTLFGIADCAHADIFAGTLSAARVTAPSLDLSRYAAQPTGQTMLYRAESMVYYVGINPETGQPGLRRARANSAGAYAVNEELVEGIESLQLLYGLDSTANISLGTPPAGNITRLAAATGVSSNANAAGAAQWLRVGQVQVGLLARSPTPSSSSTPANPLSVLGVGFASSDKPDGRYRSSYEVSIALRNRLFGN</sequence>
<organism evidence="2 4">
    <name type="scientific">Stenotrophomonas maltophilia</name>
    <name type="common">Pseudomonas maltophilia</name>
    <name type="synonym">Xanthomonas maltophilia</name>
    <dbReference type="NCBI Taxonomy" id="40324"/>
    <lineage>
        <taxon>Bacteria</taxon>
        <taxon>Pseudomonadati</taxon>
        <taxon>Pseudomonadota</taxon>
        <taxon>Gammaproteobacteria</taxon>
        <taxon>Lysobacterales</taxon>
        <taxon>Lysobacteraceae</taxon>
        <taxon>Stenotrophomonas</taxon>
        <taxon>Stenotrophomonas maltophilia group</taxon>
    </lineage>
</organism>
<keyword evidence="1" id="KW-0472">Membrane</keyword>
<protein>
    <submittedName>
        <fullName evidence="2">Pilus assembly protein PilW</fullName>
    </submittedName>
</protein>
<dbReference type="RefSeq" id="WP_061478492.1">
    <property type="nucleotide sequence ID" value="NZ_CP040433.1"/>
</dbReference>
<dbReference type="GO" id="GO:0043683">
    <property type="term" value="P:type IV pilus assembly"/>
    <property type="evidence" value="ECO:0007669"/>
    <property type="project" value="InterPro"/>
</dbReference>
<reference evidence="2 4" key="1">
    <citation type="submission" date="2017-06" db="EMBL/GenBank/DDBJ databases">
        <authorList>
            <person name="Kim H.J."/>
            <person name="Triplett B.A."/>
        </authorList>
    </citation>
    <scope>NUCLEOTIDE SEQUENCE [LARGE SCALE GENOMIC DNA]</scope>
    <source>
        <strain evidence="2 4">594</strain>
    </source>
</reference>
<accession>A0A246I089</accession>
<dbReference type="PROSITE" id="PS00409">
    <property type="entry name" value="PROKAR_NTER_METHYL"/>
    <property type="match status" value="1"/>
</dbReference>
<dbReference type="AlphaFoldDB" id="A0A246I089"/>
<evidence type="ECO:0000313" key="4">
    <source>
        <dbReference type="Proteomes" id="UP000197090"/>
    </source>
</evidence>
<dbReference type="InterPro" id="IPR032092">
    <property type="entry name" value="PilW"/>
</dbReference>
<proteinExistence type="predicted"/>
<evidence type="ECO:0000313" key="5">
    <source>
        <dbReference type="Proteomes" id="UP000515598"/>
    </source>
</evidence>
<reference evidence="3 5" key="2">
    <citation type="submission" date="2020-08" db="EMBL/GenBank/DDBJ databases">
        <title>Phenotypic and transcriptomic analysis of seven clinical Stenotrophomonas maltophilia isolates identify a small set of shared and commonly regulated genes involved in biofilm lifestyle.</title>
        <authorList>
            <person name="Alio I."/>
            <person name="Gudzuhn M."/>
            <person name="Streit W."/>
        </authorList>
    </citation>
    <scope>NUCLEOTIDE SEQUENCE [LARGE SCALE GENOMIC DNA]</scope>
    <source>
        <strain evidence="3 5">UHH_SKK55</strain>
    </source>
</reference>
<name>A0A246I089_STEMA</name>
<dbReference type="InterPro" id="IPR012902">
    <property type="entry name" value="N_methyl_site"/>
</dbReference>
<evidence type="ECO:0000313" key="2">
    <source>
        <dbReference type="EMBL" id="OWQ70463.1"/>
    </source>
</evidence>
<dbReference type="Proteomes" id="UP000197090">
    <property type="component" value="Unassembled WGS sequence"/>
</dbReference>
<evidence type="ECO:0000313" key="3">
    <source>
        <dbReference type="EMBL" id="QNG77551.1"/>
    </source>
</evidence>
<dbReference type="EMBL" id="NIVX01000108">
    <property type="protein sequence ID" value="OWQ70463.1"/>
    <property type="molecule type" value="Genomic_DNA"/>
</dbReference>
<keyword evidence="1" id="KW-0812">Transmembrane</keyword>
<gene>
    <name evidence="2" type="ORF">CEE63_18250</name>
    <name evidence="3" type="ORF">GPNADHDJ_01748</name>
</gene>
<evidence type="ECO:0000256" key="1">
    <source>
        <dbReference type="SAM" id="Phobius"/>
    </source>
</evidence>
<feature type="transmembrane region" description="Helical" evidence="1">
    <location>
        <begin position="12"/>
        <end position="36"/>
    </location>
</feature>
<dbReference type="Pfam" id="PF16074">
    <property type="entry name" value="PilW"/>
    <property type="match status" value="1"/>
</dbReference>
<dbReference type="EMBL" id="CP060025">
    <property type="protein sequence ID" value="QNG77551.1"/>
    <property type="molecule type" value="Genomic_DNA"/>
</dbReference>